<dbReference type="PANTHER" id="PTHR13338:SF4">
    <property type="entry name" value="NADH DEHYDROGENASE [UBIQUINONE] 1 ALPHA SUBCOMPLEX ASSEMBLY FACTOR 4"/>
    <property type="match status" value="1"/>
</dbReference>
<proteinExistence type="predicted"/>
<organism evidence="2 3">
    <name type="scientific">Dermatophagoides farinae</name>
    <name type="common">American house dust mite</name>
    <dbReference type="NCBI Taxonomy" id="6954"/>
    <lineage>
        <taxon>Eukaryota</taxon>
        <taxon>Metazoa</taxon>
        <taxon>Ecdysozoa</taxon>
        <taxon>Arthropoda</taxon>
        <taxon>Chelicerata</taxon>
        <taxon>Arachnida</taxon>
        <taxon>Acari</taxon>
        <taxon>Acariformes</taxon>
        <taxon>Sarcoptiformes</taxon>
        <taxon>Astigmata</taxon>
        <taxon>Psoroptidia</taxon>
        <taxon>Analgoidea</taxon>
        <taxon>Pyroglyphidae</taxon>
        <taxon>Dermatophagoidinae</taxon>
        <taxon>Dermatophagoides</taxon>
    </lineage>
</organism>
<dbReference type="Proteomes" id="UP000790347">
    <property type="component" value="Unassembled WGS sequence"/>
</dbReference>
<keyword evidence="3" id="KW-1185">Reference proteome</keyword>
<dbReference type="GO" id="GO:0032981">
    <property type="term" value="P:mitochondrial respiratory chain complex I assembly"/>
    <property type="evidence" value="ECO:0007669"/>
    <property type="project" value="InterPro"/>
</dbReference>
<evidence type="ECO:0000313" key="2">
    <source>
        <dbReference type="EMBL" id="KAH9521632.1"/>
    </source>
</evidence>
<reference evidence="1" key="2">
    <citation type="submission" date="2020-06" db="EMBL/GenBank/DDBJ databases">
        <authorList>
            <person name="Ji K."/>
            <person name="Li J."/>
        </authorList>
    </citation>
    <scope>NUCLEOTIDE SEQUENCE</scope>
    <source>
        <strain evidence="1">JKM2019</strain>
        <tissue evidence="1">Whole body</tissue>
    </source>
</reference>
<comment type="caution">
    <text evidence="2">The sequence shown here is derived from an EMBL/GenBank/DDBJ whole genome shotgun (WGS) entry which is preliminary data.</text>
</comment>
<dbReference type="PANTHER" id="PTHR13338">
    <property type="entry name" value="UPF0240 PROTEIN"/>
    <property type="match status" value="1"/>
</dbReference>
<accession>A0A922I343</accession>
<dbReference type="Pfam" id="PF06784">
    <property type="entry name" value="UPF0240"/>
    <property type="match status" value="1"/>
</dbReference>
<dbReference type="EMBL" id="SDOV01000007">
    <property type="protein sequence ID" value="KAH7639648.1"/>
    <property type="molecule type" value="Genomic_DNA"/>
</dbReference>
<reference evidence="2" key="4">
    <citation type="journal article" date="2022" name="Res Sq">
        <title>Comparative Genomics Reveals Insights into the Divergent Evolution of Astigmatic Mites and Household Pest Adaptations.</title>
        <authorList>
            <person name="Xiong Q."/>
            <person name="Wan A.T.-Y."/>
            <person name="Liu X.-Y."/>
            <person name="Fung C.S.-H."/>
            <person name="Xiao X."/>
            <person name="Malainual N."/>
            <person name="Hou J."/>
            <person name="Wang L."/>
            <person name="Wang M."/>
            <person name="Yang K."/>
            <person name="Cui Y."/>
            <person name="Leung E."/>
            <person name="Nong W."/>
            <person name="Shin S.-K."/>
            <person name="Au S."/>
            <person name="Jeong K.Y."/>
            <person name="Chew F.T."/>
            <person name="Hui J."/>
            <person name="Leung T.F."/>
            <person name="Tungtrongchitr A."/>
            <person name="Zhong N."/>
            <person name="Liu Z."/>
            <person name="Tsui S."/>
        </authorList>
    </citation>
    <scope>NUCLEOTIDE SEQUENCE</scope>
    <source>
        <strain evidence="2">Derf</strain>
        <tissue evidence="2">Whole organism</tissue>
    </source>
</reference>
<reference evidence="2" key="1">
    <citation type="submission" date="2013-05" db="EMBL/GenBank/DDBJ databases">
        <authorList>
            <person name="Yim A.K.Y."/>
            <person name="Chan T.F."/>
            <person name="Ji K.M."/>
            <person name="Liu X.Y."/>
            <person name="Zhou J.W."/>
            <person name="Li R.Q."/>
            <person name="Yang K.Y."/>
            <person name="Li J."/>
            <person name="Li M."/>
            <person name="Law P.T.W."/>
            <person name="Wu Y.L."/>
            <person name="Cai Z.L."/>
            <person name="Qin H."/>
            <person name="Bao Y."/>
            <person name="Leung R.K.K."/>
            <person name="Ng P.K.S."/>
            <person name="Zou J."/>
            <person name="Zhong X.J."/>
            <person name="Ran P.X."/>
            <person name="Zhong N.S."/>
            <person name="Liu Z.G."/>
            <person name="Tsui S.K.W."/>
        </authorList>
    </citation>
    <scope>NUCLEOTIDE SEQUENCE</scope>
    <source>
        <strain evidence="2">Derf</strain>
        <tissue evidence="2">Whole organism</tissue>
    </source>
</reference>
<dbReference type="OrthoDB" id="2434756at2759"/>
<dbReference type="Proteomes" id="UP000828236">
    <property type="component" value="Unassembled WGS sequence"/>
</dbReference>
<dbReference type="AlphaFoldDB" id="A0A922I343"/>
<gene>
    <name evidence="2" type="primary">NDUFAF4</name>
    <name evidence="2" type="ORF">DERF_005269</name>
    <name evidence="1" type="ORF">HUG17_3681</name>
</gene>
<dbReference type="EMBL" id="ASGP02000002">
    <property type="protein sequence ID" value="KAH9521632.1"/>
    <property type="molecule type" value="Genomic_DNA"/>
</dbReference>
<sequence>MNIDKLYRVIGEGLKSLFIKTVRKPVQKFNVENRAHRKIDQQPKRAPWHETTQKLVDESKKDNSLFKQANAKNENLVDRLKSVKVDAFDKNPEPQFGSEEEQLKRQQILPKERFGAPLPYVFYKPEQMPVDKITVLDILDIILSHKQDKHTIEEIAAHYQLSEVDIKNLIEYVDVFTAIDKDDKEIQLFVKRDYDVDEDTTIETIESGFKSKKLEKTEEITDK</sequence>
<evidence type="ECO:0000313" key="1">
    <source>
        <dbReference type="EMBL" id="KAH7639648.1"/>
    </source>
</evidence>
<protein>
    <submittedName>
        <fullName evidence="1">Ndufaf4-like protein</fullName>
    </submittedName>
</protein>
<evidence type="ECO:0000313" key="3">
    <source>
        <dbReference type="Proteomes" id="UP000790347"/>
    </source>
</evidence>
<reference evidence="1" key="3">
    <citation type="journal article" date="2021" name="World Allergy Organ. J.">
        <title>Chromosome-level assembly of Dermatophagoides farinae genome and transcriptome reveals two novel allergens Der f 37 and Der f 39.</title>
        <authorList>
            <person name="Chen J."/>
            <person name="Cai Z."/>
            <person name="Fan D."/>
            <person name="Hu J."/>
            <person name="Hou Y."/>
            <person name="He Y."/>
            <person name="Zhang Z."/>
            <person name="Zhao Z."/>
            <person name="Gao P."/>
            <person name="Hu W."/>
            <person name="Sun J."/>
            <person name="Li J."/>
            <person name="Ji K."/>
        </authorList>
    </citation>
    <scope>NUCLEOTIDE SEQUENCE</scope>
    <source>
        <strain evidence="1">JKM2019</strain>
    </source>
</reference>
<name>A0A922I343_DERFA</name>
<dbReference type="GO" id="GO:0005739">
    <property type="term" value="C:mitochondrion"/>
    <property type="evidence" value="ECO:0007669"/>
    <property type="project" value="TreeGrafter"/>
</dbReference>
<dbReference type="InterPro" id="IPR009622">
    <property type="entry name" value="NDUFAF4"/>
</dbReference>